<keyword evidence="1" id="KW-0732">Signal</keyword>
<accession>A0A2Z4RDU2</accession>
<dbReference type="InterPro" id="IPR037050">
    <property type="entry name" value="DUF1254_sf"/>
</dbReference>
<dbReference type="Gene3D" id="2.60.40.1610">
    <property type="entry name" value="Domain of unknown function DUF1254"/>
    <property type="match status" value="1"/>
</dbReference>
<dbReference type="InterPro" id="IPR010621">
    <property type="entry name" value="DUF1214"/>
</dbReference>
<feature type="chain" id="PRO_5016399278" evidence="1">
    <location>
        <begin position="24"/>
        <end position="346"/>
    </location>
</feature>
<dbReference type="PANTHER" id="PTHR36509">
    <property type="entry name" value="BLL3101 PROTEIN"/>
    <property type="match status" value="1"/>
</dbReference>
<protein>
    <submittedName>
        <fullName evidence="4">DUF1254 domain-containing protein</fullName>
    </submittedName>
</protein>
<dbReference type="RefSeq" id="WP_110962889.1">
    <property type="nucleotide sequence ID" value="NZ_CP029693.1"/>
</dbReference>
<dbReference type="OrthoDB" id="547269at2"/>
<feature type="signal peptide" evidence="1">
    <location>
        <begin position="1"/>
        <end position="23"/>
    </location>
</feature>
<proteinExistence type="predicted"/>
<organism evidence="4 5">
    <name type="scientific">Pseudomonas putida</name>
    <name type="common">Arthrobacter siderocapsulatus</name>
    <dbReference type="NCBI Taxonomy" id="303"/>
    <lineage>
        <taxon>Bacteria</taxon>
        <taxon>Pseudomonadati</taxon>
        <taxon>Pseudomonadota</taxon>
        <taxon>Gammaproteobacteria</taxon>
        <taxon>Pseudomonadales</taxon>
        <taxon>Pseudomonadaceae</taxon>
        <taxon>Pseudomonas</taxon>
    </lineage>
</organism>
<dbReference type="Pfam" id="PF06863">
    <property type="entry name" value="DUF1254"/>
    <property type="match status" value="1"/>
</dbReference>
<gene>
    <name evidence="4" type="ORF">DKY63_03975</name>
</gene>
<evidence type="ECO:0000313" key="5">
    <source>
        <dbReference type="Proteomes" id="UP000250299"/>
    </source>
</evidence>
<feature type="domain" description="DUF1254" evidence="3">
    <location>
        <begin position="58"/>
        <end position="119"/>
    </location>
</feature>
<dbReference type="InterPro" id="IPR010679">
    <property type="entry name" value="DUF1254"/>
</dbReference>
<dbReference type="PANTHER" id="PTHR36509:SF2">
    <property type="entry name" value="BLL3101 PROTEIN"/>
    <property type="match status" value="1"/>
</dbReference>
<dbReference type="SUPFAM" id="SSF160935">
    <property type="entry name" value="VPA0735-like"/>
    <property type="match status" value="1"/>
</dbReference>
<evidence type="ECO:0000259" key="3">
    <source>
        <dbReference type="Pfam" id="PF06863"/>
    </source>
</evidence>
<dbReference type="InterPro" id="IPR037049">
    <property type="entry name" value="DUF1214_C_sf"/>
</dbReference>
<dbReference type="Pfam" id="PF06742">
    <property type="entry name" value="DUF1214"/>
    <property type="match status" value="1"/>
</dbReference>
<evidence type="ECO:0000313" key="4">
    <source>
        <dbReference type="EMBL" id="AWY39107.1"/>
    </source>
</evidence>
<feature type="domain" description="DUF1214" evidence="2">
    <location>
        <begin position="245"/>
        <end position="330"/>
    </location>
</feature>
<reference evidence="4 5" key="1">
    <citation type="submission" date="2018-05" db="EMBL/GenBank/DDBJ databases">
        <title>Whole genome sequence of Pseudomonas putida JBC17.</title>
        <authorList>
            <person name="Lee Y.H."/>
            <person name="David K."/>
        </authorList>
    </citation>
    <scope>NUCLEOTIDE SEQUENCE [LARGE SCALE GENOMIC DNA]</scope>
    <source>
        <strain evidence="4 5">JBC17</strain>
    </source>
</reference>
<dbReference type="EMBL" id="CP029693">
    <property type="protein sequence ID" value="AWY39107.1"/>
    <property type="molecule type" value="Genomic_DNA"/>
</dbReference>
<dbReference type="Gene3D" id="2.60.120.600">
    <property type="entry name" value="Domain of unknown function DUF1214, C-terminal domain"/>
    <property type="match status" value="1"/>
</dbReference>
<evidence type="ECO:0000256" key="1">
    <source>
        <dbReference type="SAM" id="SignalP"/>
    </source>
</evidence>
<evidence type="ECO:0000259" key="2">
    <source>
        <dbReference type="Pfam" id="PF06742"/>
    </source>
</evidence>
<sequence>MNEWKVLLASCALLATGLPAAHSQVLPGAQVPVTVDNFARAESDRYFAMTIKRAAGLGQFFHWRQLVPAGAQTVVRPNRDTLYSTAVFDLDAGPVSITLPDAGKRYISLALINEDHHVVDVDYAAGQYTVSRAQVGTRYVMLGVRILVNPADPADLSQVHALQDAIAVTQANGPGRFDVPEWDESSRARIRDALAVLGQSLDDSRDMFGKTSDVDPVRHLIGSATAWGGNPQKDAFYQIVTPERNDGLTPYRLVVDQVPVQAFWSISVYDADGRFRPNALEAYTLNNLTAKKDQSGRVSVQFGGCTASTDNCLPIMPGWNYMVRFYLPQKSILDGSWKLPQAQPAS</sequence>
<name>A0A2Z4RDU2_PSEPU</name>
<dbReference type="Proteomes" id="UP000250299">
    <property type="component" value="Chromosome"/>
</dbReference>
<dbReference type="AlphaFoldDB" id="A0A2Z4RDU2"/>